<dbReference type="GO" id="GO:0008532">
    <property type="term" value="F:N-acetyllactosaminide beta-1,3-N-acetylglucosaminyltransferase activity"/>
    <property type="evidence" value="ECO:0007669"/>
    <property type="project" value="UniProtKB-EC"/>
</dbReference>
<dbReference type="AlphaFoldDB" id="F1CJ40"/>
<evidence type="ECO:0000313" key="1">
    <source>
        <dbReference type="EMBL" id="ADY39571.1"/>
    </source>
</evidence>
<reference evidence="1" key="1">
    <citation type="journal article" date="2011" name="Toxicon">
        <title>The tale of a resting gland: transcriptome of a replete venom gland from the scorpion Hottentotta judaicus.</title>
        <authorList>
            <person name="Morgenstern D."/>
            <person name="Rohde B.H."/>
            <person name="King G.F."/>
            <person name="Tal T."/>
            <person name="Sher D."/>
            <person name="Zlotkin E."/>
        </authorList>
    </citation>
    <scope>NUCLEOTIDE SEQUENCE</scope>
    <source>
        <tissue evidence="1">Telson</tissue>
    </source>
</reference>
<sequence>TQGTYEFLHHVNILCSRWQAPISVAVYAPGDDFISAHLTISYLRQCGPPCIVENVTWHMIYDTDFPPEERKSVVKPINCSDSLNLSSSYKTKKGLLYPINVARNVARLKAETYYIFSSDIELYPSIGIVTQFLDMVQKEENSETLRIYAVPVFEIKKKSELPNVKSELVEMMSKGQAVFFHKYICDACQRFPNRDAWLKNFSSNDSMGIFIVTKRNSSLSSWEPIYISNNQV</sequence>
<dbReference type="PANTHER" id="PTHR47412:SF1">
    <property type="entry name" value="FI01434P-RELATED"/>
    <property type="match status" value="1"/>
</dbReference>
<dbReference type="Pfam" id="PF13896">
    <property type="entry name" value="Glyco_transf_49"/>
    <property type="match status" value="1"/>
</dbReference>
<feature type="non-terminal residue" evidence="1">
    <location>
        <position position="1"/>
    </location>
</feature>
<dbReference type="PANTHER" id="PTHR47412">
    <property type="entry name" value="FI01434P-RELATED"/>
    <property type="match status" value="1"/>
</dbReference>
<keyword evidence="1" id="KW-0328">Glycosyltransferase</keyword>
<name>F1CJ40_HOTJU</name>
<proteinExistence type="evidence at transcript level"/>
<dbReference type="EC" id="2.4.1.149" evidence="1"/>
<protein>
    <submittedName>
        <fullName evidence="1">Putative N-acetyllactosaminide</fullName>
        <ecNumber evidence="1">2.4.1.149</ecNumber>
    </submittedName>
</protein>
<keyword evidence="1" id="KW-0808">Transferase</keyword>
<organism evidence="1">
    <name type="scientific">Hottentotta judaicus</name>
    <name type="common">Black scorpion</name>
    <name type="synonym">Buthotus judaicus</name>
    <dbReference type="NCBI Taxonomy" id="6863"/>
    <lineage>
        <taxon>Eukaryota</taxon>
        <taxon>Metazoa</taxon>
        <taxon>Ecdysozoa</taxon>
        <taxon>Arthropoda</taxon>
        <taxon>Chelicerata</taxon>
        <taxon>Arachnida</taxon>
        <taxon>Scorpiones</taxon>
        <taxon>Buthida</taxon>
        <taxon>Buthoidea</taxon>
        <taxon>Buthidae</taxon>
        <taxon>Hottentotta</taxon>
    </lineage>
</organism>
<accession>F1CJ40</accession>
<dbReference type="EMBL" id="HQ288149">
    <property type="protein sequence ID" value="ADY39571.1"/>
    <property type="molecule type" value="mRNA"/>
</dbReference>
<feature type="non-terminal residue" evidence="1">
    <location>
        <position position="232"/>
    </location>
</feature>